<feature type="compositionally biased region" description="Pro residues" evidence="1">
    <location>
        <begin position="171"/>
        <end position="183"/>
    </location>
</feature>
<organism evidence="2 3">
    <name type="scientific">[Torrubiella] hemipterigena</name>
    <dbReference type="NCBI Taxonomy" id="1531966"/>
    <lineage>
        <taxon>Eukaryota</taxon>
        <taxon>Fungi</taxon>
        <taxon>Dikarya</taxon>
        <taxon>Ascomycota</taxon>
        <taxon>Pezizomycotina</taxon>
        <taxon>Sordariomycetes</taxon>
        <taxon>Hypocreomycetidae</taxon>
        <taxon>Hypocreales</taxon>
        <taxon>Clavicipitaceae</taxon>
        <taxon>Clavicipitaceae incertae sedis</taxon>
        <taxon>'Torrubiella' clade</taxon>
    </lineage>
</organism>
<dbReference type="Proteomes" id="UP000039046">
    <property type="component" value="Unassembled WGS sequence"/>
</dbReference>
<feature type="region of interest" description="Disordered" evidence="1">
    <location>
        <begin position="1"/>
        <end position="106"/>
    </location>
</feature>
<feature type="compositionally biased region" description="Low complexity" evidence="1">
    <location>
        <begin position="34"/>
        <end position="46"/>
    </location>
</feature>
<dbReference type="EMBL" id="CDHN01000001">
    <property type="protein sequence ID" value="CEJ82397.1"/>
    <property type="molecule type" value="Genomic_DNA"/>
</dbReference>
<evidence type="ECO:0000313" key="2">
    <source>
        <dbReference type="EMBL" id="CEJ82397.1"/>
    </source>
</evidence>
<feature type="compositionally biased region" description="Acidic residues" evidence="1">
    <location>
        <begin position="128"/>
        <end position="142"/>
    </location>
</feature>
<keyword evidence="3" id="KW-1185">Reference proteome</keyword>
<evidence type="ECO:0000313" key="3">
    <source>
        <dbReference type="Proteomes" id="UP000039046"/>
    </source>
</evidence>
<feature type="compositionally biased region" description="Basic residues" evidence="1">
    <location>
        <begin position="54"/>
        <end position="74"/>
    </location>
</feature>
<evidence type="ECO:0000256" key="1">
    <source>
        <dbReference type="SAM" id="MobiDB-lite"/>
    </source>
</evidence>
<sequence>MNNENDEDDENDENDTDMALSDKESEAEQDEYIPAAKEPANPEPKNTANPAQRPRTRSAGRSRSSSRKPRSKTRPLRDQQAVSQEPDALRRVEISLPPPTNKSIPVKNMYLKTLPAAALKDAITVEATNEEESDSDSDDPDKLDEVEATSHDIIYVPKPKTAKITIAARPQRPPTRPAAPPPKAIKGKAKQLARVPQHSPPSSPPQRDRSPAKKNRLAHSNE</sequence>
<feature type="compositionally biased region" description="Acidic residues" evidence="1">
    <location>
        <begin position="1"/>
        <end position="16"/>
    </location>
</feature>
<accession>A0A0A1T7Y1</accession>
<reference evidence="2 3" key="1">
    <citation type="journal article" date="2015" name="Genome Announc.">
        <title>Draft Genome Sequence and Gene Annotation of the Entomopathogenic Fungus Verticillium hemipterigenum.</title>
        <authorList>
            <person name="Horn F."/>
            <person name="Habel A."/>
            <person name="Scharf D.H."/>
            <person name="Dworschak J."/>
            <person name="Brakhage A.A."/>
            <person name="Guthke R."/>
            <person name="Hertweck C."/>
            <person name="Linde J."/>
        </authorList>
    </citation>
    <scope>NUCLEOTIDE SEQUENCE [LARGE SCALE GENOMIC DNA]</scope>
</reference>
<dbReference type="HOGENOM" id="CLU_1246121_0_0_1"/>
<name>A0A0A1T7Y1_9HYPO</name>
<proteinExistence type="predicted"/>
<gene>
    <name evidence="2" type="ORF">VHEMI02463</name>
</gene>
<feature type="region of interest" description="Disordered" evidence="1">
    <location>
        <begin position="123"/>
        <end position="222"/>
    </location>
</feature>
<feature type="compositionally biased region" description="Basic residues" evidence="1">
    <location>
        <begin position="212"/>
        <end position="222"/>
    </location>
</feature>
<protein>
    <submittedName>
        <fullName evidence="2">Uncharacterized protein</fullName>
    </submittedName>
</protein>
<dbReference type="AlphaFoldDB" id="A0A0A1T7Y1"/>